<name>A0A644THH1_9ZZZZ</name>
<dbReference type="InterPro" id="IPR009060">
    <property type="entry name" value="UBA-like_sf"/>
</dbReference>
<accession>A0A644THH1</accession>
<proteinExistence type="inferred from homology"/>
<evidence type="ECO:0000256" key="3">
    <source>
        <dbReference type="ARBA" id="ARBA00022917"/>
    </source>
</evidence>
<dbReference type="PANTHER" id="PTHR11741:SF0">
    <property type="entry name" value="ELONGATION FACTOR TS, MITOCHONDRIAL"/>
    <property type="match status" value="1"/>
</dbReference>
<dbReference type="GO" id="GO:0003746">
    <property type="term" value="F:translation elongation factor activity"/>
    <property type="evidence" value="ECO:0007669"/>
    <property type="project" value="UniProtKB-KW"/>
</dbReference>
<reference evidence="5" key="1">
    <citation type="submission" date="2019-08" db="EMBL/GenBank/DDBJ databases">
        <authorList>
            <person name="Kucharzyk K."/>
            <person name="Murdoch R.W."/>
            <person name="Higgins S."/>
            <person name="Loffler F."/>
        </authorList>
    </citation>
    <scope>NUCLEOTIDE SEQUENCE</scope>
</reference>
<dbReference type="NCBIfam" id="TIGR00116">
    <property type="entry name" value="tsf"/>
    <property type="match status" value="1"/>
</dbReference>
<dbReference type="AlphaFoldDB" id="A0A644THH1"/>
<dbReference type="InterPro" id="IPR001816">
    <property type="entry name" value="Transl_elong_EFTs/EF1B"/>
</dbReference>
<dbReference type="PROSITE" id="PS01126">
    <property type="entry name" value="EF_TS_1"/>
    <property type="match status" value="1"/>
</dbReference>
<dbReference type="CDD" id="cd14275">
    <property type="entry name" value="UBA_EF-Ts"/>
    <property type="match status" value="1"/>
</dbReference>
<dbReference type="Gene3D" id="3.30.479.20">
    <property type="entry name" value="Elongation factor Ts, dimerisation domain"/>
    <property type="match status" value="2"/>
</dbReference>
<protein>
    <submittedName>
        <fullName evidence="5">Elongation factor Ts</fullName>
    </submittedName>
</protein>
<evidence type="ECO:0000313" key="5">
    <source>
        <dbReference type="EMBL" id="MPL66455.1"/>
    </source>
</evidence>
<dbReference type="HAMAP" id="MF_00050">
    <property type="entry name" value="EF_Ts"/>
    <property type="match status" value="1"/>
</dbReference>
<dbReference type="Gene3D" id="1.10.286.20">
    <property type="match status" value="1"/>
</dbReference>
<dbReference type="Gene3D" id="1.10.8.10">
    <property type="entry name" value="DNA helicase RuvA subunit, C-terminal domain"/>
    <property type="match status" value="1"/>
</dbReference>
<dbReference type="InterPro" id="IPR014039">
    <property type="entry name" value="Transl_elong_EFTs/EF1B_dimer"/>
</dbReference>
<dbReference type="Pfam" id="PF00889">
    <property type="entry name" value="EF_TS"/>
    <property type="match status" value="1"/>
</dbReference>
<sequence length="284" mass="30932">MDIKATDIKTLREKTGAGMMDCKKALVEAEGDFAAAEKLLREWGMAGVEKRSGRATNEGRVFVLETGKAISLVEIVCETDFVAKNADFIAAGDKIAAKAFEMKADGPNETLEAMVKDIAVVIKENIALKRVRYFTAAPGEYLHSYSHGEGKIVVVVKASSSSGDAFASETVKTFVHDTALHIAAFSPMFLDQSKPDATWVEEQKEIFAKQVELDEKLKSKPAKVVEGILAGKLKKLMSEVCLLDQPFVRDEKMSVATALAAAKKESGFDFSIVDYYYIKVGEAA</sequence>
<evidence type="ECO:0000256" key="1">
    <source>
        <dbReference type="ARBA" id="ARBA00005532"/>
    </source>
</evidence>
<organism evidence="5">
    <name type="scientific">bioreactor metagenome</name>
    <dbReference type="NCBI Taxonomy" id="1076179"/>
    <lineage>
        <taxon>unclassified sequences</taxon>
        <taxon>metagenomes</taxon>
        <taxon>ecological metagenomes</taxon>
    </lineage>
</organism>
<dbReference type="InterPro" id="IPR036402">
    <property type="entry name" value="EF-Ts_dimer_sf"/>
</dbReference>
<evidence type="ECO:0000256" key="2">
    <source>
        <dbReference type="ARBA" id="ARBA00022768"/>
    </source>
</evidence>
<dbReference type="InterPro" id="IPR018101">
    <property type="entry name" value="Transl_elong_Ts_CS"/>
</dbReference>
<dbReference type="PANTHER" id="PTHR11741">
    <property type="entry name" value="ELONGATION FACTOR TS"/>
    <property type="match status" value="1"/>
</dbReference>
<comment type="similarity">
    <text evidence="1">Belongs to the EF-Ts family.</text>
</comment>
<dbReference type="FunFam" id="1.10.8.10:FF:000001">
    <property type="entry name" value="Elongation factor Ts"/>
    <property type="match status" value="1"/>
</dbReference>
<dbReference type="EMBL" id="VSSQ01000032">
    <property type="protein sequence ID" value="MPL66455.1"/>
    <property type="molecule type" value="Genomic_DNA"/>
</dbReference>
<dbReference type="PROSITE" id="PS01127">
    <property type="entry name" value="EF_TS_2"/>
    <property type="match status" value="1"/>
</dbReference>
<keyword evidence="2 5" id="KW-0251">Elongation factor</keyword>
<evidence type="ECO:0000259" key="4">
    <source>
        <dbReference type="Pfam" id="PF00889"/>
    </source>
</evidence>
<dbReference type="SUPFAM" id="SSF54713">
    <property type="entry name" value="Elongation factor Ts (EF-Ts), dimerisation domain"/>
    <property type="match status" value="2"/>
</dbReference>
<dbReference type="SUPFAM" id="SSF46934">
    <property type="entry name" value="UBA-like"/>
    <property type="match status" value="1"/>
</dbReference>
<keyword evidence="3" id="KW-0648">Protein biosynthesis</keyword>
<feature type="domain" description="Translation elongation factor EFTs/EF1B dimerisation" evidence="4">
    <location>
        <begin position="72"/>
        <end position="282"/>
    </location>
</feature>
<comment type="caution">
    <text evidence="5">The sequence shown here is derived from an EMBL/GenBank/DDBJ whole genome shotgun (WGS) entry which is preliminary data.</text>
</comment>
<gene>
    <name evidence="5" type="primary">tsf_6</name>
    <name evidence="5" type="ORF">SDC9_12130</name>
</gene>